<evidence type="ECO:0000313" key="1">
    <source>
        <dbReference type="EMBL" id="KAH6947744.1"/>
    </source>
</evidence>
<dbReference type="EMBL" id="CM023481">
    <property type="protein sequence ID" value="KAH6947744.1"/>
    <property type="molecule type" value="Genomic_DNA"/>
</dbReference>
<reference evidence="1" key="1">
    <citation type="submission" date="2020-05" db="EMBL/GenBank/DDBJ databases">
        <title>Large-scale comparative analyses of tick genomes elucidate their genetic diversity and vector capacities.</title>
        <authorList>
            <person name="Jia N."/>
            <person name="Wang J."/>
            <person name="Shi W."/>
            <person name="Du L."/>
            <person name="Sun Y."/>
            <person name="Zhan W."/>
            <person name="Jiang J."/>
            <person name="Wang Q."/>
            <person name="Zhang B."/>
            <person name="Ji P."/>
            <person name="Sakyi L.B."/>
            <person name="Cui X."/>
            <person name="Yuan T."/>
            <person name="Jiang B."/>
            <person name="Yang W."/>
            <person name="Lam T.T.-Y."/>
            <person name="Chang Q."/>
            <person name="Ding S."/>
            <person name="Wang X."/>
            <person name="Zhu J."/>
            <person name="Ruan X."/>
            <person name="Zhao L."/>
            <person name="Wei J."/>
            <person name="Que T."/>
            <person name="Du C."/>
            <person name="Cheng J."/>
            <person name="Dai P."/>
            <person name="Han X."/>
            <person name="Huang E."/>
            <person name="Gao Y."/>
            <person name="Liu J."/>
            <person name="Shao H."/>
            <person name="Ye R."/>
            <person name="Li L."/>
            <person name="Wei W."/>
            <person name="Wang X."/>
            <person name="Wang C."/>
            <person name="Yang T."/>
            <person name="Huo Q."/>
            <person name="Li W."/>
            <person name="Guo W."/>
            <person name="Chen H."/>
            <person name="Zhou L."/>
            <person name="Ni X."/>
            <person name="Tian J."/>
            <person name="Zhou Y."/>
            <person name="Sheng Y."/>
            <person name="Liu T."/>
            <person name="Pan Y."/>
            <person name="Xia L."/>
            <person name="Li J."/>
            <person name="Zhao F."/>
            <person name="Cao W."/>
        </authorList>
    </citation>
    <scope>NUCLEOTIDE SEQUENCE</scope>
    <source>
        <strain evidence="1">Hyas-2018</strain>
    </source>
</reference>
<comment type="caution">
    <text evidence="1">The sequence shown here is derived from an EMBL/GenBank/DDBJ whole genome shotgun (WGS) entry which is preliminary data.</text>
</comment>
<protein>
    <submittedName>
        <fullName evidence="1">Uncharacterized protein</fullName>
    </submittedName>
</protein>
<gene>
    <name evidence="1" type="ORF">HPB50_021116</name>
</gene>
<organism evidence="1 2">
    <name type="scientific">Hyalomma asiaticum</name>
    <name type="common">Tick</name>
    <dbReference type="NCBI Taxonomy" id="266040"/>
    <lineage>
        <taxon>Eukaryota</taxon>
        <taxon>Metazoa</taxon>
        <taxon>Ecdysozoa</taxon>
        <taxon>Arthropoda</taxon>
        <taxon>Chelicerata</taxon>
        <taxon>Arachnida</taxon>
        <taxon>Acari</taxon>
        <taxon>Parasitiformes</taxon>
        <taxon>Ixodida</taxon>
        <taxon>Ixodoidea</taxon>
        <taxon>Ixodidae</taxon>
        <taxon>Hyalomminae</taxon>
        <taxon>Hyalomma</taxon>
    </lineage>
</organism>
<evidence type="ECO:0000313" key="2">
    <source>
        <dbReference type="Proteomes" id="UP000821845"/>
    </source>
</evidence>
<proteinExistence type="predicted"/>
<keyword evidence="2" id="KW-1185">Reference proteome</keyword>
<dbReference type="Proteomes" id="UP000821845">
    <property type="component" value="Chromosome 1"/>
</dbReference>
<name>A0ACB7TNM0_HYAAI</name>
<accession>A0ACB7TNM0</accession>
<sequence length="278" mass="30457">MRYVTELTYDPDTKEFNATTLSLLNRKKHISFIADDVKVPTIPGPFTTLLAKGRPLFVEVQNFQDAGALEHLMGPISKVLLATHDFHAQASFRQHRSGGAETGNSTIFQTDASLPRYAGGHRIAGSTTLSRPTSARPAVLRPRVVIRRPPRPTSAAPPSQLWVEQADRAQASQPRGAQVQTSHPRTIQDDASHPFDGAHNRIGGSFRLCRLPPPGPWHKAYTVTIIASSRLSLVPKLRARSSRAYNSGPIIWGCRCACPDKSDWGLAALNRITGLSLY</sequence>